<gene>
    <name evidence="2" type="ORF">LAL4801_05263</name>
</gene>
<dbReference type="AlphaFoldDB" id="A0A0M6YBA7"/>
<reference evidence="3" key="1">
    <citation type="submission" date="2015-07" db="EMBL/GenBank/DDBJ databases">
        <authorList>
            <person name="Rodrigo-Torres Lidia"/>
            <person name="Arahal R.David."/>
        </authorList>
    </citation>
    <scope>NUCLEOTIDE SEQUENCE [LARGE SCALE GENOMIC DNA]</scope>
    <source>
        <strain evidence="3">CECT 4801</strain>
    </source>
</reference>
<evidence type="ECO:0000256" key="1">
    <source>
        <dbReference type="SAM" id="Phobius"/>
    </source>
</evidence>
<evidence type="ECO:0000313" key="2">
    <source>
        <dbReference type="EMBL" id="CTQ46803.1"/>
    </source>
</evidence>
<name>A0A0M6YBA7_9HYPH</name>
<keyword evidence="1" id="KW-1133">Transmembrane helix</keyword>
<dbReference type="Proteomes" id="UP000048926">
    <property type="component" value="Unassembled WGS sequence"/>
</dbReference>
<proteinExistence type="predicted"/>
<protein>
    <submittedName>
        <fullName evidence="2">Uncharacterized protein</fullName>
    </submittedName>
</protein>
<dbReference type="RefSeq" id="WP_055660892.1">
    <property type="nucleotide sequence ID" value="NZ_CXST01000004.1"/>
</dbReference>
<organism evidence="2 3">
    <name type="scientific">Roseibium aggregatum</name>
    <dbReference type="NCBI Taxonomy" id="187304"/>
    <lineage>
        <taxon>Bacteria</taxon>
        <taxon>Pseudomonadati</taxon>
        <taxon>Pseudomonadota</taxon>
        <taxon>Alphaproteobacteria</taxon>
        <taxon>Hyphomicrobiales</taxon>
        <taxon>Stappiaceae</taxon>
        <taxon>Roseibium</taxon>
    </lineage>
</organism>
<accession>A0A0M6YBA7</accession>
<keyword evidence="1" id="KW-0812">Transmembrane</keyword>
<dbReference type="EMBL" id="CXST01000004">
    <property type="protein sequence ID" value="CTQ46803.1"/>
    <property type="molecule type" value="Genomic_DNA"/>
</dbReference>
<sequence>MSDEPQSAAIRKSYQISPALCLGLGGCLLGVAIALSGHFLADRQEADLRKNIFISEQKQQQLIVALHDATLNAPRLHLEELANLPLFAEYIDLFHDDPAGRDAVELKNYLQTVLEAAVADTGLGEILLTSQDGVILIAARNLTLGADDMLSTQVAAVVKELNGSENVAGQLIGALSESELTLLPALADGSDTTASVSSETNDTYSYLSHIASSTRFLALAAGLATALLALTGTALLRRSRR</sequence>
<feature type="transmembrane region" description="Helical" evidence="1">
    <location>
        <begin position="216"/>
        <end position="236"/>
    </location>
</feature>
<keyword evidence="3" id="KW-1185">Reference proteome</keyword>
<feature type="transmembrane region" description="Helical" evidence="1">
    <location>
        <begin position="20"/>
        <end position="41"/>
    </location>
</feature>
<keyword evidence="1" id="KW-0472">Membrane</keyword>
<evidence type="ECO:0000313" key="3">
    <source>
        <dbReference type="Proteomes" id="UP000048926"/>
    </source>
</evidence>
<dbReference type="OrthoDB" id="9873810at2"/>